<feature type="region of interest" description="Disordered" evidence="1">
    <location>
        <begin position="72"/>
        <end position="92"/>
    </location>
</feature>
<dbReference type="EMBL" id="MAVT02001155">
    <property type="protein sequence ID" value="POS71839.1"/>
    <property type="molecule type" value="Genomic_DNA"/>
</dbReference>
<keyword evidence="3" id="KW-1185">Reference proteome</keyword>
<accession>A0A2P5HNL0</accession>
<protein>
    <submittedName>
        <fullName evidence="2">Uncharacterized protein</fullName>
    </submittedName>
</protein>
<dbReference type="Proteomes" id="UP000094444">
    <property type="component" value="Unassembled WGS sequence"/>
</dbReference>
<reference evidence="2" key="1">
    <citation type="submission" date="2017-09" db="EMBL/GenBank/DDBJ databases">
        <title>Polyketide synthases of a Diaporthe helianthi virulent isolate.</title>
        <authorList>
            <person name="Baroncelli R."/>
        </authorList>
    </citation>
    <scope>NUCLEOTIDE SEQUENCE [LARGE SCALE GENOMIC DNA]</scope>
    <source>
        <strain evidence="2">7/96</strain>
    </source>
</reference>
<feature type="region of interest" description="Disordered" evidence="1">
    <location>
        <begin position="1"/>
        <end position="30"/>
    </location>
</feature>
<dbReference type="AlphaFoldDB" id="A0A2P5HNL0"/>
<evidence type="ECO:0000256" key="1">
    <source>
        <dbReference type="SAM" id="MobiDB-lite"/>
    </source>
</evidence>
<comment type="caution">
    <text evidence="2">The sequence shown here is derived from an EMBL/GenBank/DDBJ whole genome shotgun (WGS) entry which is preliminary data.</text>
</comment>
<sequence length="176" mass="18297">MTTTNTHDTSSSSRSPSTGANTTSTAATSVAPSIPKELVEQYTLIVSPKPGASLEKIEKMIRSRIESPCGNVVWGSSQTRKPTGSSDGGGGGGGGCGGVLTLLMEVIYHNCSRQGPIPRVCHRMHIINGRGALQPHEPLTMEAVVLLVGCGLPTLVASCEVVAERSWAVNAISTLE</sequence>
<gene>
    <name evidence="2" type="ORF">DHEL01_v209766</name>
</gene>
<name>A0A2P5HNL0_DIAHE</name>
<dbReference type="OrthoDB" id="5221525at2759"/>
<organism evidence="2 3">
    <name type="scientific">Diaporthe helianthi</name>
    <dbReference type="NCBI Taxonomy" id="158607"/>
    <lineage>
        <taxon>Eukaryota</taxon>
        <taxon>Fungi</taxon>
        <taxon>Dikarya</taxon>
        <taxon>Ascomycota</taxon>
        <taxon>Pezizomycotina</taxon>
        <taxon>Sordariomycetes</taxon>
        <taxon>Sordariomycetidae</taxon>
        <taxon>Diaporthales</taxon>
        <taxon>Diaporthaceae</taxon>
        <taxon>Diaporthe</taxon>
    </lineage>
</organism>
<evidence type="ECO:0000313" key="3">
    <source>
        <dbReference type="Proteomes" id="UP000094444"/>
    </source>
</evidence>
<feature type="compositionally biased region" description="Polar residues" evidence="1">
    <location>
        <begin position="74"/>
        <end position="85"/>
    </location>
</feature>
<evidence type="ECO:0000313" key="2">
    <source>
        <dbReference type="EMBL" id="POS71839.1"/>
    </source>
</evidence>
<proteinExistence type="predicted"/>
<dbReference type="InParanoid" id="A0A2P5HNL0"/>